<dbReference type="EMBL" id="CP025408">
    <property type="protein sequence ID" value="AUH34680.1"/>
    <property type="molecule type" value="Genomic_DNA"/>
</dbReference>
<accession>A0A2K9EI86</accession>
<protein>
    <submittedName>
        <fullName evidence="1">Uncharacterized protein</fullName>
    </submittedName>
</protein>
<organism evidence="1 2">
    <name type="scientific">Paracoccus tegillarcae</name>
    <dbReference type="NCBI Taxonomy" id="1529068"/>
    <lineage>
        <taxon>Bacteria</taxon>
        <taxon>Pseudomonadati</taxon>
        <taxon>Pseudomonadota</taxon>
        <taxon>Alphaproteobacteria</taxon>
        <taxon>Rhodobacterales</taxon>
        <taxon>Paracoccaceae</taxon>
        <taxon>Paracoccus</taxon>
    </lineage>
</organism>
<dbReference type="Proteomes" id="UP000233742">
    <property type="component" value="Chromosome"/>
</dbReference>
<dbReference type="KEGG" id="paro:CUV01_15965"/>
<gene>
    <name evidence="1" type="ORF">CUV01_15965</name>
</gene>
<reference evidence="1 2" key="1">
    <citation type="submission" date="2017-12" db="EMBL/GenBank/DDBJ databases">
        <authorList>
            <person name="Hurst M.R.H."/>
        </authorList>
    </citation>
    <scope>NUCLEOTIDE SEQUENCE [LARGE SCALE GENOMIC DNA]</scope>
    <source>
        <strain evidence="1 2">BM15</strain>
    </source>
</reference>
<dbReference type="AlphaFoldDB" id="A0A2K9EI86"/>
<evidence type="ECO:0000313" key="2">
    <source>
        <dbReference type="Proteomes" id="UP000233742"/>
    </source>
</evidence>
<evidence type="ECO:0000313" key="1">
    <source>
        <dbReference type="EMBL" id="AUH34680.1"/>
    </source>
</evidence>
<name>A0A2K9EI86_9RHOB</name>
<proteinExistence type="predicted"/>
<keyword evidence="2" id="KW-1185">Reference proteome</keyword>
<sequence>MHLYMSGTPKNDAFQAIENQVCSQRLFSMHGAYAPEVMKWLGMVKAGVRTFDDYCQYEPRAIARLEQKDQEQQALLVQRGIEDEWVPYAEALRAASQSRTPSCPSHMMLDSGAFTAWNASASVTLDEVKSAYSRFLTEADGLFEEIWLINLDVIPGEKDRDPTPQEFQTAIQESDRNLAALSAEFGDCVLPVFHQGEGQQRLLDVVNQAKGYLCLSPNNKKPEGERWRWAQLARTALHDLACNVQTHGLATTGNDMIREAHLMSGDSAAWNEHGFYGAVDLVEDETYPQDKFNLVKLENGELDRAGEHIVERSRLRYRGYHIGVEMDDYDLKSQSKMISNDRNVSFLPKRKREWVRAKVESYFPWTLALTDQRARSLICMGELRTFAESFEWRPPGVRQYDGAGKVLLPPFSEVVRTYPTQEDRARFLSDQIYDGRL</sequence>